<feature type="transmembrane region" description="Helical" evidence="1">
    <location>
        <begin position="140"/>
        <end position="160"/>
    </location>
</feature>
<dbReference type="InterPro" id="IPR050623">
    <property type="entry name" value="Glucan_succinyl_AcylTrfase"/>
</dbReference>
<feature type="transmembrane region" description="Helical" evidence="1">
    <location>
        <begin position="54"/>
        <end position="72"/>
    </location>
</feature>
<dbReference type="GO" id="GO:0016787">
    <property type="term" value="F:hydrolase activity"/>
    <property type="evidence" value="ECO:0007669"/>
    <property type="project" value="UniProtKB-KW"/>
</dbReference>
<protein>
    <submittedName>
        <fullName evidence="3">Peptidoglycan/LPS O-acetylase OafA/YrhL, contains acyltransferase and SGNH-hydrolase domains</fullName>
    </submittedName>
</protein>
<dbReference type="EMBL" id="FNGS01000007">
    <property type="protein sequence ID" value="SDM57192.1"/>
    <property type="molecule type" value="Genomic_DNA"/>
</dbReference>
<feature type="transmembrane region" description="Helical" evidence="1">
    <location>
        <begin position="309"/>
        <end position="330"/>
    </location>
</feature>
<dbReference type="PANTHER" id="PTHR36927:SF3">
    <property type="entry name" value="GLUCANS BIOSYNTHESIS PROTEIN C"/>
    <property type="match status" value="1"/>
</dbReference>
<keyword evidence="1" id="KW-0812">Transmembrane</keyword>
<feature type="transmembrane region" description="Helical" evidence="1">
    <location>
        <begin position="273"/>
        <end position="297"/>
    </location>
</feature>
<evidence type="ECO:0000259" key="2">
    <source>
        <dbReference type="Pfam" id="PF01757"/>
    </source>
</evidence>
<keyword evidence="4" id="KW-1185">Reference proteome</keyword>
<evidence type="ECO:0000313" key="3">
    <source>
        <dbReference type="EMBL" id="SDM57192.1"/>
    </source>
</evidence>
<name>A0A1G9UBG5_9BACT</name>
<feature type="transmembrane region" description="Helical" evidence="1">
    <location>
        <begin position="12"/>
        <end position="34"/>
    </location>
</feature>
<keyword evidence="1" id="KW-0472">Membrane</keyword>
<dbReference type="PANTHER" id="PTHR36927">
    <property type="entry name" value="BLR4337 PROTEIN"/>
    <property type="match status" value="1"/>
</dbReference>
<dbReference type="InterPro" id="IPR002656">
    <property type="entry name" value="Acyl_transf_3_dom"/>
</dbReference>
<dbReference type="AlphaFoldDB" id="A0A1G9UBG5"/>
<keyword evidence="3" id="KW-0378">Hydrolase</keyword>
<gene>
    <name evidence="3" type="ORF">SAMN04488090_3753</name>
</gene>
<dbReference type="Pfam" id="PF01757">
    <property type="entry name" value="Acyl_transf_3"/>
    <property type="match status" value="1"/>
</dbReference>
<keyword evidence="3" id="KW-0012">Acyltransferase</keyword>
<feature type="transmembrane region" description="Helical" evidence="1">
    <location>
        <begin position="172"/>
        <end position="192"/>
    </location>
</feature>
<keyword evidence="1" id="KW-1133">Transmembrane helix</keyword>
<dbReference type="OrthoDB" id="9809782at2"/>
<evidence type="ECO:0000313" key="4">
    <source>
        <dbReference type="Proteomes" id="UP000198901"/>
    </source>
</evidence>
<dbReference type="RefSeq" id="WP_093205789.1">
    <property type="nucleotide sequence ID" value="NZ_FNGS01000007.1"/>
</dbReference>
<feature type="domain" description="Acyltransferase 3" evidence="2">
    <location>
        <begin position="7"/>
        <end position="356"/>
    </location>
</feature>
<reference evidence="3 4" key="1">
    <citation type="submission" date="2016-10" db="EMBL/GenBank/DDBJ databases">
        <authorList>
            <person name="de Groot N.N."/>
        </authorList>
    </citation>
    <scope>NUCLEOTIDE SEQUENCE [LARGE SCALE GENOMIC DNA]</scope>
    <source>
        <strain evidence="3 4">DSM 21668</strain>
    </source>
</reference>
<organism evidence="3 4">
    <name type="scientific">Siphonobacter aquaeclarae</name>
    <dbReference type="NCBI Taxonomy" id="563176"/>
    <lineage>
        <taxon>Bacteria</taxon>
        <taxon>Pseudomonadati</taxon>
        <taxon>Bacteroidota</taxon>
        <taxon>Cytophagia</taxon>
        <taxon>Cytophagales</taxon>
        <taxon>Cytophagaceae</taxon>
        <taxon>Siphonobacter</taxon>
    </lineage>
</organism>
<accession>A0A1G9UBG5</accession>
<feature type="transmembrane region" description="Helical" evidence="1">
    <location>
        <begin position="215"/>
        <end position="234"/>
    </location>
</feature>
<feature type="transmembrane region" description="Helical" evidence="1">
    <location>
        <begin position="88"/>
        <end position="106"/>
    </location>
</feature>
<dbReference type="Proteomes" id="UP000198901">
    <property type="component" value="Unassembled WGS sequence"/>
</dbReference>
<feature type="transmembrane region" description="Helical" evidence="1">
    <location>
        <begin position="336"/>
        <end position="358"/>
    </location>
</feature>
<keyword evidence="3" id="KW-0808">Transferase</keyword>
<feature type="transmembrane region" description="Helical" evidence="1">
    <location>
        <begin position="243"/>
        <end position="261"/>
    </location>
</feature>
<sequence>MQTTRRYDIDWLRVLAFCLLILFHTGMFFNYWGWHVKNNVQTRIVQYPMIFTSQWRMALLFMISGMGVYWALQRRTPGQFLSERAKRILLPLVFGMLVIVPPQIYFERLTQGEVLSYAQFYPRVLNFQPYPKGDFSWHHLWYLAYLFVYCVAGLPFFLFLRTKTGERFTRWIGQLAANPLALIALPVAWHWLAEYWWDGKYPTTNDFIHDWRQHWHYFSLFLTGYVFCTQAVFWETLVRYRHMLLTVVIVLTTVLYAFFWIDRPQLSDTARYGFLALTTTNSWCVLLTLFAFAYRYLRFSNRFLVYANEAVYPFYILHQTITVSAGYYLAPLAMPWFLKFWLLAGITFGGCFVLYHFVIRRFAVTRVLFGLKADRPAVSLRLT</sequence>
<dbReference type="STRING" id="563176.SAMN04488090_3753"/>
<dbReference type="GO" id="GO:0016747">
    <property type="term" value="F:acyltransferase activity, transferring groups other than amino-acyl groups"/>
    <property type="evidence" value="ECO:0007669"/>
    <property type="project" value="InterPro"/>
</dbReference>
<proteinExistence type="predicted"/>
<evidence type="ECO:0000256" key="1">
    <source>
        <dbReference type="SAM" id="Phobius"/>
    </source>
</evidence>